<comment type="function">
    <text evidence="2 7">Hydrolysis of 6-phosphogluconolactone to 6-phosphogluconate.</text>
</comment>
<evidence type="ECO:0000256" key="3">
    <source>
        <dbReference type="ARBA" id="ARBA00004961"/>
    </source>
</evidence>
<dbReference type="RefSeq" id="WP_138845808.1">
    <property type="nucleotide sequence ID" value="NZ_VCPD01000013.1"/>
</dbReference>
<dbReference type="InterPro" id="IPR039104">
    <property type="entry name" value="6PGL"/>
</dbReference>
<dbReference type="NCBIfam" id="TIGR01198">
    <property type="entry name" value="pgl"/>
    <property type="match status" value="1"/>
</dbReference>
<dbReference type="SUPFAM" id="SSF100950">
    <property type="entry name" value="NagB/RpiA/CoA transferase-like"/>
    <property type="match status" value="1"/>
</dbReference>
<name>A0ABY2WRW9_9RHOB</name>
<dbReference type="Pfam" id="PF01182">
    <property type="entry name" value="Glucosamine_iso"/>
    <property type="match status" value="1"/>
</dbReference>
<evidence type="ECO:0000256" key="1">
    <source>
        <dbReference type="ARBA" id="ARBA00000832"/>
    </source>
</evidence>
<organism evidence="9 10">
    <name type="scientific">Ruegeria sediminis</name>
    <dbReference type="NCBI Taxonomy" id="2583820"/>
    <lineage>
        <taxon>Bacteria</taxon>
        <taxon>Pseudomonadati</taxon>
        <taxon>Pseudomonadota</taxon>
        <taxon>Alphaproteobacteria</taxon>
        <taxon>Rhodobacterales</taxon>
        <taxon>Roseobacteraceae</taxon>
        <taxon>Ruegeria</taxon>
    </lineage>
</organism>
<dbReference type="Gene3D" id="3.40.50.1360">
    <property type="match status" value="1"/>
</dbReference>
<comment type="catalytic activity">
    <reaction evidence="1 7">
        <text>6-phospho-D-glucono-1,5-lactone + H2O = 6-phospho-D-gluconate + H(+)</text>
        <dbReference type="Rhea" id="RHEA:12556"/>
        <dbReference type="ChEBI" id="CHEBI:15377"/>
        <dbReference type="ChEBI" id="CHEBI:15378"/>
        <dbReference type="ChEBI" id="CHEBI:57955"/>
        <dbReference type="ChEBI" id="CHEBI:58759"/>
        <dbReference type="EC" id="3.1.1.31"/>
    </reaction>
</comment>
<accession>A0ABY2WRW9</accession>
<evidence type="ECO:0000256" key="6">
    <source>
        <dbReference type="ARBA" id="ARBA00020337"/>
    </source>
</evidence>
<dbReference type="InterPro" id="IPR037171">
    <property type="entry name" value="NagB/RpiA_transferase-like"/>
</dbReference>
<keyword evidence="10" id="KW-1185">Reference proteome</keyword>
<comment type="caution">
    <text evidence="9">The sequence shown here is derived from an EMBL/GenBank/DDBJ whole genome shotgun (WGS) entry which is preliminary data.</text>
</comment>
<sequence length="231" mass="24616">MHEFIEYSDPAQQAEELAAVVARQLSDTLARQEKATLAVPGGTTPARFLSELSNTALEWNRVSVLLSDERFVPETEPRSNTRLLKEQFVRNAAAEATIVPLYAAGATPESVLEQFSAGVRKVSPIDVCVLGMGADMHVASLFPGGDNLAKALDVAGPDVLIPMRASGAEEPRVSLTASALTGATHLHLLIMGPEKLAALRHAESEGSAMQAPVRIVLGRRNLTVHYTNGGE</sequence>
<dbReference type="EMBL" id="VCPD01000013">
    <property type="protein sequence ID" value="TMV02136.1"/>
    <property type="molecule type" value="Genomic_DNA"/>
</dbReference>
<protein>
    <recommendedName>
        <fullName evidence="6 7">6-phosphogluconolactonase</fullName>
        <shortName evidence="7">6PGL</shortName>
        <ecNumber evidence="5 7">3.1.1.31</ecNumber>
    </recommendedName>
</protein>
<gene>
    <name evidence="7 9" type="primary">pgl</name>
    <name evidence="9" type="ORF">FGK63_20490</name>
</gene>
<dbReference type="CDD" id="cd01400">
    <property type="entry name" value="6PGL"/>
    <property type="match status" value="1"/>
</dbReference>
<dbReference type="GO" id="GO:0017057">
    <property type="term" value="F:6-phosphogluconolactonase activity"/>
    <property type="evidence" value="ECO:0007669"/>
    <property type="project" value="UniProtKB-EC"/>
</dbReference>
<comment type="similarity">
    <text evidence="4 7">Belongs to the glucosamine/galactosamine-6-phosphate isomerase family. 6-phosphogluconolactonase subfamily.</text>
</comment>
<proteinExistence type="inferred from homology"/>
<evidence type="ECO:0000256" key="4">
    <source>
        <dbReference type="ARBA" id="ARBA00010662"/>
    </source>
</evidence>
<dbReference type="EC" id="3.1.1.31" evidence="5 7"/>
<feature type="domain" description="Glucosamine/galactosamine-6-phosphate isomerase" evidence="8">
    <location>
        <begin position="9"/>
        <end position="219"/>
    </location>
</feature>
<evidence type="ECO:0000256" key="2">
    <source>
        <dbReference type="ARBA" id="ARBA00002681"/>
    </source>
</evidence>
<evidence type="ECO:0000313" key="10">
    <source>
        <dbReference type="Proteomes" id="UP001193035"/>
    </source>
</evidence>
<dbReference type="InterPro" id="IPR006148">
    <property type="entry name" value="Glc/Gal-6P_isomerase"/>
</dbReference>
<evidence type="ECO:0000256" key="7">
    <source>
        <dbReference type="RuleBase" id="RU365095"/>
    </source>
</evidence>
<comment type="pathway">
    <text evidence="3 7">Carbohydrate degradation; pentose phosphate pathway; D-ribulose 5-phosphate from D-glucose 6-phosphate (oxidative stage): step 2/3.</text>
</comment>
<dbReference type="Proteomes" id="UP001193035">
    <property type="component" value="Unassembled WGS sequence"/>
</dbReference>
<dbReference type="PANTHER" id="PTHR11054:SF0">
    <property type="entry name" value="6-PHOSPHOGLUCONOLACTONASE"/>
    <property type="match status" value="1"/>
</dbReference>
<evidence type="ECO:0000259" key="8">
    <source>
        <dbReference type="Pfam" id="PF01182"/>
    </source>
</evidence>
<dbReference type="PANTHER" id="PTHR11054">
    <property type="entry name" value="6-PHOSPHOGLUCONOLACTONASE"/>
    <property type="match status" value="1"/>
</dbReference>
<reference evidence="9 10" key="1">
    <citation type="submission" date="2019-05" db="EMBL/GenBank/DDBJ databases">
        <title>Ruegeria sp. nov., isolated from tidal flat.</title>
        <authorList>
            <person name="Kim W."/>
        </authorList>
    </citation>
    <scope>NUCLEOTIDE SEQUENCE [LARGE SCALE GENOMIC DNA]</scope>
    <source>
        <strain evidence="9 10">CAU 1488</strain>
    </source>
</reference>
<evidence type="ECO:0000256" key="5">
    <source>
        <dbReference type="ARBA" id="ARBA00013198"/>
    </source>
</evidence>
<dbReference type="InterPro" id="IPR005900">
    <property type="entry name" value="6-phosphogluconolactonase_DevB"/>
</dbReference>
<keyword evidence="7 9" id="KW-0378">Hydrolase</keyword>
<evidence type="ECO:0000313" key="9">
    <source>
        <dbReference type="EMBL" id="TMV02136.1"/>
    </source>
</evidence>